<feature type="domain" description="Cupin type-2" evidence="1">
    <location>
        <begin position="54"/>
        <end position="114"/>
    </location>
</feature>
<reference evidence="2 3" key="1">
    <citation type="submission" date="2019-03" db="EMBL/GenBank/DDBJ databases">
        <title>Genomic Encyclopedia of Type Strains, Phase IV (KMG-IV): sequencing the most valuable type-strain genomes for metagenomic binning, comparative biology and taxonomic classification.</title>
        <authorList>
            <person name="Goeker M."/>
        </authorList>
    </citation>
    <scope>NUCLEOTIDE SEQUENCE [LARGE SCALE GENOMIC DNA]</scope>
    <source>
        <strain evidence="2 3">DSM 101483</strain>
    </source>
</reference>
<evidence type="ECO:0000313" key="2">
    <source>
        <dbReference type="EMBL" id="TDT87454.1"/>
    </source>
</evidence>
<dbReference type="InterPro" id="IPR011051">
    <property type="entry name" value="RmlC_Cupin_sf"/>
</dbReference>
<dbReference type="EMBL" id="SOBK01000008">
    <property type="protein sequence ID" value="TDT87454.1"/>
    <property type="molecule type" value="Genomic_DNA"/>
</dbReference>
<proteinExistence type="predicted"/>
<evidence type="ECO:0000259" key="1">
    <source>
        <dbReference type="Pfam" id="PF07883"/>
    </source>
</evidence>
<name>A0AA94TIQ3_9BACT</name>
<organism evidence="2 3">
    <name type="scientific">Pseudodesulfovibrio indicus</name>
    <dbReference type="NCBI Taxonomy" id="1716143"/>
    <lineage>
        <taxon>Bacteria</taxon>
        <taxon>Pseudomonadati</taxon>
        <taxon>Thermodesulfobacteriota</taxon>
        <taxon>Desulfovibrionia</taxon>
        <taxon>Desulfovibrionales</taxon>
        <taxon>Desulfovibrionaceae</taxon>
    </lineage>
</organism>
<sequence>MLIFDSFDTGTVVAGGAAKTAEDLEWNAHPAFAGVSLKHLITGAETGGRFSAHLVRLEPGAEIGDHVHAANWELHEVAAGEGVCVLDGRSIAYGPGVAAVMPENAPHSVRAGKDGLRLLAKFVPALL</sequence>
<dbReference type="SUPFAM" id="SSF51182">
    <property type="entry name" value="RmlC-like cupins"/>
    <property type="match status" value="1"/>
</dbReference>
<dbReference type="InterPro" id="IPR013096">
    <property type="entry name" value="Cupin_2"/>
</dbReference>
<accession>A0AA94TIQ3</accession>
<comment type="caution">
    <text evidence="2">The sequence shown here is derived from an EMBL/GenBank/DDBJ whole genome shotgun (WGS) entry which is preliminary data.</text>
</comment>
<gene>
    <name evidence="2" type="ORF">EDC59_108120</name>
</gene>
<dbReference type="Pfam" id="PF07883">
    <property type="entry name" value="Cupin_2"/>
    <property type="match status" value="1"/>
</dbReference>
<dbReference type="Gene3D" id="2.60.120.10">
    <property type="entry name" value="Jelly Rolls"/>
    <property type="match status" value="1"/>
</dbReference>
<protein>
    <submittedName>
        <fullName evidence="2">Cupin domain</fullName>
    </submittedName>
</protein>
<dbReference type="Proteomes" id="UP000295506">
    <property type="component" value="Unassembled WGS sequence"/>
</dbReference>
<evidence type="ECO:0000313" key="3">
    <source>
        <dbReference type="Proteomes" id="UP000295506"/>
    </source>
</evidence>
<dbReference type="RefSeq" id="WP_099093183.1">
    <property type="nucleotide sequence ID" value="NZ_CP014206.1"/>
</dbReference>
<dbReference type="InterPro" id="IPR014710">
    <property type="entry name" value="RmlC-like_jellyroll"/>
</dbReference>
<dbReference type="AlphaFoldDB" id="A0AA94TIQ3"/>